<feature type="signal peptide" evidence="1">
    <location>
        <begin position="1"/>
        <end position="25"/>
    </location>
</feature>
<keyword evidence="1" id="KW-0964">Secreted</keyword>
<dbReference type="GO" id="GO:0016020">
    <property type="term" value="C:membrane"/>
    <property type="evidence" value="ECO:0007669"/>
    <property type="project" value="UniProtKB-SubCell"/>
</dbReference>
<dbReference type="InterPro" id="IPR036908">
    <property type="entry name" value="RlpA-like_sf"/>
</dbReference>
<sequence>MSLPPPLNPIHSLLLPFFFFTFSLPATSHTSSSSSPPLSSSLSDWHSAHATYYAASDPRDSVGGACGYGDLGKAGIKCRKEGGIRFTVSGAGIFISVMIGNVAGAGDVTAVKIKGSRTGWLQMGRNWGQNWHINADLKNQPLSFELTSSDGITITSYNVAPKDWSFGQTFEGKQFET</sequence>
<accession>A0A6A6N465</accession>
<comment type="caution">
    <text evidence="3">The sequence shown here is derived from an EMBL/GenBank/DDBJ whole genome shotgun (WGS) entry which is preliminary data.</text>
</comment>
<dbReference type="InterPro" id="IPR007118">
    <property type="entry name" value="Expan_Lol_pI"/>
</dbReference>
<dbReference type="InterPro" id="IPR002963">
    <property type="entry name" value="Expansin"/>
</dbReference>
<dbReference type="AlphaFoldDB" id="A0A6A6N465"/>
<dbReference type="InterPro" id="IPR036749">
    <property type="entry name" value="Expansin_CBD_sf"/>
</dbReference>
<keyword evidence="1" id="KW-0134">Cell wall</keyword>
<dbReference type="GO" id="GO:0009664">
    <property type="term" value="P:plant-type cell wall organization"/>
    <property type="evidence" value="ECO:0007669"/>
    <property type="project" value="InterPro"/>
</dbReference>
<dbReference type="PRINTS" id="PR01225">
    <property type="entry name" value="EXPANSNFAMLY"/>
</dbReference>
<dbReference type="PROSITE" id="PS50843">
    <property type="entry name" value="EXPANSIN_CBD"/>
    <property type="match status" value="1"/>
</dbReference>
<evidence type="ECO:0000313" key="3">
    <source>
        <dbReference type="EMBL" id="KAF2320972.1"/>
    </source>
</evidence>
<dbReference type="Gene3D" id="2.40.40.10">
    <property type="entry name" value="RlpA-like domain"/>
    <property type="match status" value="1"/>
</dbReference>
<evidence type="ECO:0000313" key="4">
    <source>
        <dbReference type="Proteomes" id="UP000467840"/>
    </source>
</evidence>
<reference evidence="3 4" key="1">
    <citation type="journal article" date="2020" name="Mol. Plant">
        <title>The Chromosome-Based Rubber Tree Genome Provides New Insights into Spurge Genome Evolution and Rubber Biosynthesis.</title>
        <authorList>
            <person name="Liu J."/>
            <person name="Shi C."/>
            <person name="Shi C.C."/>
            <person name="Li W."/>
            <person name="Zhang Q.J."/>
            <person name="Zhang Y."/>
            <person name="Li K."/>
            <person name="Lu H.F."/>
            <person name="Shi C."/>
            <person name="Zhu S.T."/>
            <person name="Xiao Z.Y."/>
            <person name="Nan H."/>
            <person name="Yue Y."/>
            <person name="Zhu X.G."/>
            <person name="Wu Y."/>
            <person name="Hong X.N."/>
            <person name="Fan G.Y."/>
            <person name="Tong Y."/>
            <person name="Zhang D."/>
            <person name="Mao C.L."/>
            <person name="Liu Y.L."/>
            <person name="Hao S.J."/>
            <person name="Liu W.Q."/>
            <person name="Lv M.Q."/>
            <person name="Zhang H.B."/>
            <person name="Liu Y."/>
            <person name="Hu-Tang G.R."/>
            <person name="Wang J.P."/>
            <person name="Wang J.H."/>
            <person name="Sun Y.H."/>
            <person name="Ni S.B."/>
            <person name="Chen W.B."/>
            <person name="Zhang X.C."/>
            <person name="Jiao Y.N."/>
            <person name="Eichler E.E."/>
            <person name="Li G.H."/>
            <person name="Liu X."/>
            <person name="Gao L.Z."/>
        </authorList>
    </citation>
    <scope>NUCLEOTIDE SEQUENCE [LARGE SCALE GENOMIC DNA]</scope>
    <source>
        <strain evidence="4">cv. GT1</strain>
        <tissue evidence="3">Leaf</tissue>
    </source>
</reference>
<dbReference type="SUPFAM" id="SSF50685">
    <property type="entry name" value="Barwin-like endoglucanases"/>
    <property type="match status" value="1"/>
</dbReference>
<comment type="subcellular location">
    <subcellularLocation>
        <location evidence="1">Secreted</location>
        <location evidence="1">Cell wall</location>
    </subcellularLocation>
    <subcellularLocation>
        <location evidence="1">Membrane</location>
        <topology evidence="1">Peripheral membrane protein</topology>
    </subcellularLocation>
</comment>
<keyword evidence="1" id="KW-0732">Signal</keyword>
<keyword evidence="1" id="KW-0961">Cell wall biogenesis/degradation</keyword>
<organism evidence="3 4">
    <name type="scientific">Hevea brasiliensis</name>
    <name type="common">Para rubber tree</name>
    <name type="synonym">Siphonia brasiliensis</name>
    <dbReference type="NCBI Taxonomy" id="3981"/>
    <lineage>
        <taxon>Eukaryota</taxon>
        <taxon>Viridiplantae</taxon>
        <taxon>Streptophyta</taxon>
        <taxon>Embryophyta</taxon>
        <taxon>Tracheophyta</taxon>
        <taxon>Spermatophyta</taxon>
        <taxon>Magnoliopsida</taxon>
        <taxon>eudicotyledons</taxon>
        <taxon>Gunneridae</taxon>
        <taxon>Pentapetalae</taxon>
        <taxon>rosids</taxon>
        <taxon>fabids</taxon>
        <taxon>Malpighiales</taxon>
        <taxon>Euphorbiaceae</taxon>
        <taxon>Crotonoideae</taxon>
        <taxon>Micrandreae</taxon>
        <taxon>Hevea</taxon>
    </lineage>
</organism>
<protein>
    <recommendedName>
        <fullName evidence="1">Expansin</fullName>
    </recommendedName>
</protein>
<dbReference type="Proteomes" id="UP000467840">
    <property type="component" value="Chromosome 10"/>
</dbReference>
<gene>
    <name evidence="3" type="ORF">GH714_032313</name>
</gene>
<comment type="similarity">
    <text evidence="1">Belongs to the expansin family. Expansin A subfamily.</text>
</comment>
<evidence type="ECO:0000256" key="1">
    <source>
        <dbReference type="RuleBase" id="RU365023"/>
    </source>
</evidence>
<comment type="function">
    <text evidence="1">Causes loosening and extension of plant cell walls by disrupting non-covalent bonding between cellulose microfibrils and matrix glucans. No enzymatic activity has been found.</text>
</comment>
<dbReference type="SUPFAM" id="SSF49590">
    <property type="entry name" value="PHL pollen allergen"/>
    <property type="match status" value="1"/>
</dbReference>
<feature type="domain" description="Expansin-like CBD" evidence="2">
    <location>
        <begin position="93"/>
        <end position="172"/>
    </location>
</feature>
<proteinExistence type="inferred from homology"/>
<dbReference type="Pfam" id="PF01357">
    <property type="entry name" value="Expansin_C"/>
    <property type="match status" value="1"/>
</dbReference>
<dbReference type="InterPro" id="IPR007117">
    <property type="entry name" value="Expansin_CBD"/>
</dbReference>
<feature type="chain" id="PRO_5025712770" description="Expansin" evidence="1">
    <location>
        <begin position="26"/>
        <end position="177"/>
    </location>
</feature>
<dbReference type="PANTHER" id="PTHR31867">
    <property type="entry name" value="EXPANSIN-A15"/>
    <property type="match status" value="1"/>
</dbReference>
<dbReference type="Gene3D" id="2.60.40.760">
    <property type="entry name" value="Expansin, cellulose-binding-like domain"/>
    <property type="match status" value="1"/>
</dbReference>
<evidence type="ECO:0000259" key="2">
    <source>
        <dbReference type="PROSITE" id="PS50843"/>
    </source>
</evidence>
<dbReference type="GO" id="GO:0005576">
    <property type="term" value="C:extracellular region"/>
    <property type="evidence" value="ECO:0007669"/>
    <property type="project" value="InterPro"/>
</dbReference>
<name>A0A6A6N465_HEVBR</name>
<dbReference type="EMBL" id="JAAGAX010000003">
    <property type="protein sequence ID" value="KAF2320972.1"/>
    <property type="molecule type" value="Genomic_DNA"/>
</dbReference>
<keyword evidence="4" id="KW-1185">Reference proteome</keyword>
<dbReference type="PRINTS" id="PR01226">
    <property type="entry name" value="EXPANSIN"/>
</dbReference>